<feature type="signal peptide" evidence="1">
    <location>
        <begin position="1"/>
        <end position="19"/>
    </location>
</feature>
<gene>
    <name evidence="2" type="ORF">ACFPVY_05780</name>
</gene>
<feature type="chain" id="PRO_5045063491" evidence="1">
    <location>
        <begin position="20"/>
        <end position="236"/>
    </location>
</feature>
<evidence type="ECO:0000313" key="2">
    <source>
        <dbReference type="EMBL" id="MFC6096149.1"/>
    </source>
</evidence>
<name>A0ABW1PLP6_9FLAO</name>
<keyword evidence="1" id="KW-0732">Signal</keyword>
<organism evidence="2 3">
    <name type="scientific">Flavobacterium qiangtangense</name>
    <dbReference type="NCBI Taxonomy" id="1442595"/>
    <lineage>
        <taxon>Bacteria</taxon>
        <taxon>Pseudomonadati</taxon>
        <taxon>Bacteroidota</taxon>
        <taxon>Flavobacteriia</taxon>
        <taxon>Flavobacteriales</taxon>
        <taxon>Flavobacteriaceae</taxon>
        <taxon>Flavobacterium</taxon>
    </lineage>
</organism>
<dbReference type="EMBL" id="JBHSQB010000005">
    <property type="protein sequence ID" value="MFC6096149.1"/>
    <property type="molecule type" value="Genomic_DNA"/>
</dbReference>
<dbReference type="RefSeq" id="WP_379791020.1">
    <property type="nucleotide sequence ID" value="NZ_JBHSQB010000005.1"/>
</dbReference>
<evidence type="ECO:0000256" key="1">
    <source>
        <dbReference type="SAM" id="SignalP"/>
    </source>
</evidence>
<dbReference type="Proteomes" id="UP001596287">
    <property type="component" value="Unassembled WGS sequence"/>
</dbReference>
<comment type="caution">
    <text evidence="2">The sequence shown here is derived from an EMBL/GenBank/DDBJ whole genome shotgun (WGS) entry which is preliminary data.</text>
</comment>
<reference evidence="3" key="1">
    <citation type="journal article" date="2019" name="Int. J. Syst. Evol. Microbiol.">
        <title>The Global Catalogue of Microorganisms (GCM) 10K type strain sequencing project: providing services to taxonomists for standard genome sequencing and annotation.</title>
        <authorList>
            <consortium name="The Broad Institute Genomics Platform"/>
            <consortium name="The Broad Institute Genome Sequencing Center for Infectious Disease"/>
            <person name="Wu L."/>
            <person name="Ma J."/>
        </authorList>
    </citation>
    <scope>NUCLEOTIDE SEQUENCE [LARGE SCALE GENOMIC DNA]</scope>
    <source>
        <strain evidence="3">CCUG 49679</strain>
    </source>
</reference>
<keyword evidence="3" id="KW-1185">Reference proteome</keyword>
<proteinExistence type="predicted"/>
<sequence>MKNVILSFICLFCISKVCAQNGQIFNIKSKTIKNEELEKIRKEIDSTNEFKTLYDDDRYSVRDSCRGEFGGWVKFKDRKTKFEYICESTCTLMVNKFKGKYIVTGTLNHMGGFTKIYEITNPLLLKKINRGEKINSQKIGNKGAKILVNKFGMTTLLTFEYNNRLFHIVSNSSETFISEIENGAFKKIQSLYNKSIFLPPRILNSDNSSKMYFSDYTTSKGYIEVDKNNITVFTVE</sequence>
<accession>A0ABW1PLP6</accession>
<protein>
    <submittedName>
        <fullName evidence="2">Uncharacterized protein</fullName>
    </submittedName>
</protein>
<evidence type="ECO:0000313" key="3">
    <source>
        <dbReference type="Proteomes" id="UP001596287"/>
    </source>
</evidence>